<name>A0A6M3IJ02_9ZZZZ</name>
<dbReference type="EMBL" id="MT141256">
    <property type="protein sequence ID" value="QJA57138.1"/>
    <property type="molecule type" value="Genomic_DNA"/>
</dbReference>
<protein>
    <recommendedName>
        <fullName evidence="2">DUF559 domain-containing protein</fullName>
    </recommendedName>
</protein>
<evidence type="ECO:0000313" key="1">
    <source>
        <dbReference type="EMBL" id="QJA57138.1"/>
    </source>
</evidence>
<reference evidence="1" key="1">
    <citation type="submission" date="2020-03" db="EMBL/GenBank/DDBJ databases">
        <title>The deep terrestrial virosphere.</title>
        <authorList>
            <person name="Holmfeldt K."/>
            <person name="Nilsson E."/>
            <person name="Simone D."/>
            <person name="Lopez-Fernandez M."/>
            <person name="Wu X."/>
            <person name="de Brujin I."/>
            <person name="Lundin D."/>
            <person name="Andersson A."/>
            <person name="Bertilsson S."/>
            <person name="Dopson M."/>
        </authorList>
    </citation>
    <scope>NUCLEOTIDE SEQUENCE</scope>
    <source>
        <strain evidence="1">MM415B01704</strain>
    </source>
</reference>
<accession>A0A6M3IJ02</accession>
<dbReference type="InterPro" id="IPR011335">
    <property type="entry name" value="Restrct_endonuc-II-like"/>
</dbReference>
<evidence type="ECO:0008006" key="2">
    <source>
        <dbReference type="Google" id="ProtNLM"/>
    </source>
</evidence>
<sequence>MVTENMIEAPAGWMGTLPEYLVYRELTRLKVEFQYQSSQMGGRQERGGSVADFLITDLNLVLNVQSLYWHYGRPEARLADRIQKEQLEAMGLTVIYLDEDDLLRNARWYVEQALMGNDFSQVNQGAV</sequence>
<dbReference type="SUPFAM" id="SSF52980">
    <property type="entry name" value="Restriction endonuclease-like"/>
    <property type="match status" value="1"/>
</dbReference>
<gene>
    <name evidence="1" type="ORF">MM415B01704_0006</name>
</gene>
<proteinExistence type="predicted"/>
<dbReference type="Gene3D" id="3.40.960.10">
    <property type="entry name" value="VSR Endonuclease"/>
    <property type="match status" value="1"/>
</dbReference>
<dbReference type="AlphaFoldDB" id="A0A6M3IJ02"/>
<organism evidence="1">
    <name type="scientific">viral metagenome</name>
    <dbReference type="NCBI Taxonomy" id="1070528"/>
    <lineage>
        <taxon>unclassified sequences</taxon>
        <taxon>metagenomes</taxon>
        <taxon>organismal metagenomes</taxon>
    </lineage>
</organism>